<evidence type="ECO:0000256" key="1">
    <source>
        <dbReference type="SAM" id="MobiDB-lite"/>
    </source>
</evidence>
<dbReference type="Proteomes" id="UP000054314">
    <property type="component" value="Unassembled WGS sequence"/>
</dbReference>
<reference evidence="2 3" key="1">
    <citation type="submission" date="2013-08" db="EMBL/GenBank/DDBJ databases">
        <title>Genome sequencing of Cellulomonas bogoriensis 69B4.</title>
        <authorList>
            <person name="Chen F."/>
            <person name="Li Y."/>
            <person name="Wang G."/>
        </authorList>
    </citation>
    <scope>NUCLEOTIDE SEQUENCE [LARGE SCALE GENOMIC DNA]</scope>
    <source>
        <strain evidence="2 3">69B4</strain>
    </source>
</reference>
<sequence length="70" mass="7637">MIEAGEVSVHVPGQMDLERVEPLTALALEIADSLPATVLHDHAVPEGQTRRERRAALARRNTDKLTGNVL</sequence>
<gene>
    <name evidence="2" type="ORF">N869_04800</name>
</gene>
<name>A0A0A0BTF6_9CELL</name>
<proteinExistence type="predicted"/>
<keyword evidence="3" id="KW-1185">Reference proteome</keyword>
<accession>A0A0A0BTF6</accession>
<evidence type="ECO:0000313" key="2">
    <source>
        <dbReference type="EMBL" id="KGM10459.1"/>
    </source>
</evidence>
<comment type="caution">
    <text evidence="2">The sequence shown here is derived from an EMBL/GenBank/DDBJ whole genome shotgun (WGS) entry which is preliminary data.</text>
</comment>
<feature type="region of interest" description="Disordered" evidence="1">
    <location>
        <begin position="44"/>
        <end position="70"/>
    </location>
</feature>
<organism evidence="2 3">
    <name type="scientific">Cellulomonas bogoriensis 69B4 = DSM 16987</name>
    <dbReference type="NCBI Taxonomy" id="1386082"/>
    <lineage>
        <taxon>Bacteria</taxon>
        <taxon>Bacillati</taxon>
        <taxon>Actinomycetota</taxon>
        <taxon>Actinomycetes</taxon>
        <taxon>Micrococcales</taxon>
        <taxon>Cellulomonadaceae</taxon>
        <taxon>Cellulomonas</taxon>
    </lineage>
</organism>
<dbReference type="AlphaFoldDB" id="A0A0A0BTF6"/>
<evidence type="ECO:0000313" key="3">
    <source>
        <dbReference type="Proteomes" id="UP000054314"/>
    </source>
</evidence>
<protein>
    <submittedName>
        <fullName evidence="2">Uncharacterized protein</fullName>
    </submittedName>
</protein>
<dbReference type="EMBL" id="AXCZ01000143">
    <property type="protein sequence ID" value="KGM10459.1"/>
    <property type="molecule type" value="Genomic_DNA"/>
</dbReference>